<reference evidence="2 3" key="1">
    <citation type="submission" date="2014-12" db="EMBL/GenBank/DDBJ databases">
        <title>Genome sequencing of Photobacterium gaetbulicola AD005a.</title>
        <authorList>
            <person name="Adrian T.G.S."/>
            <person name="Chan K.G."/>
        </authorList>
    </citation>
    <scope>NUCLEOTIDE SEQUENCE [LARGE SCALE GENOMIC DNA]</scope>
    <source>
        <strain evidence="2 3">AD005a</strain>
    </source>
</reference>
<protein>
    <submittedName>
        <fullName evidence="2">Uncharacterized protein</fullName>
    </submittedName>
</protein>
<dbReference type="RefSeq" id="WP_039460206.1">
    <property type="nucleotide sequence ID" value="NZ_JWLZ01000101.1"/>
</dbReference>
<comment type="caution">
    <text evidence="2">The sequence shown here is derived from an EMBL/GenBank/DDBJ whole genome shotgun (WGS) entry which is preliminary data.</text>
</comment>
<feature type="transmembrane region" description="Helical" evidence="1">
    <location>
        <begin position="20"/>
        <end position="39"/>
    </location>
</feature>
<proteinExistence type="predicted"/>
<gene>
    <name evidence="2" type="ORF">RJ45_07350</name>
</gene>
<keyword evidence="1" id="KW-0812">Transmembrane</keyword>
<accession>A0A0B9H626</accession>
<dbReference type="Proteomes" id="UP000031278">
    <property type="component" value="Unassembled WGS sequence"/>
</dbReference>
<keyword evidence="1" id="KW-0472">Membrane</keyword>
<keyword evidence="1" id="KW-1133">Transmembrane helix</keyword>
<name>A0A0B9H626_9GAMM</name>
<dbReference type="AlphaFoldDB" id="A0A0B9H626"/>
<evidence type="ECO:0000313" key="3">
    <source>
        <dbReference type="Proteomes" id="UP000031278"/>
    </source>
</evidence>
<organism evidence="2 3">
    <name type="scientific">Photobacterium gaetbulicola</name>
    <dbReference type="NCBI Taxonomy" id="1295392"/>
    <lineage>
        <taxon>Bacteria</taxon>
        <taxon>Pseudomonadati</taxon>
        <taxon>Pseudomonadota</taxon>
        <taxon>Gammaproteobacteria</taxon>
        <taxon>Vibrionales</taxon>
        <taxon>Vibrionaceae</taxon>
        <taxon>Photobacterium</taxon>
    </lineage>
</organism>
<evidence type="ECO:0000256" key="1">
    <source>
        <dbReference type="SAM" id="Phobius"/>
    </source>
</evidence>
<evidence type="ECO:0000313" key="2">
    <source>
        <dbReference type="EMBL" id="KHT64337.1"/>
    </source>
</evidence>
<sequence>MFVWIGLVCGILIASSYTSGLVSAVLDLAAFVIILGLGVRRVRQGKVDKKGSVRQLKAEADSSGFIEEVKQINSVTDRLDITP</sequence>
<dbReference type="EMBL" id="JWLZ01000101">
    <property type="protein sequence ID" value="KHT64337.1"/>
    <property type="molecule type" value="Genomic_DNA"/>
</dbReference>